<evidence type="ECO:0000256" key="1">
    <source>
        <dbReference type="ARBA" id="ARBA00000085"/>
    </source>
</evidence>
<keyword evidence="3 4" id="KW-0597">Phosphoprotein</keyword>
<dbReference type="EC" id="2.7.13.3" evidence="2"/>
<dbReference type="InterPro" id="IPR004358">
    <property type="entry name" value="Sig_transdc_His_kin-like_C"/>
</dbReference>
<dbReference type="InterPro" id="IPR005467">
    <property type="entry name" value="His_kinase_dom"/>
</dbReference>
<dbReference type="SMART" id="SM00387">
    <property type="entry name" value="HATPase_c"/>
    <property type="match status" value="1"/>
</dbReference>
<dbReference type="SUPFAM" id="SSF52172">
    <property type="entry name" value="CheY-like"/>
    <property type="match status" value="1"/>
</dbReference>
<evidence type="ECO:0000256" key="3">
    <source>
        <dbReference type="ARBA" id="ARBA00022553"/>
    </source>
</evidence>
<name>A0ABR6NDR4_9SPHN</name>
<dbReference type="SMART" id="SM00086">
    <property type="entry name" value="PAC"/>
    <property type="match status" value="2"/>
</dbReference>
<evidence type="ECO:0000313" key="9">
    <source>
        <dbReference type="Proteomes" id="UP001138540"/>
    </source>
</evidence>
<protein>
    <recommendedName>
        <fullName evidence="2">histidine kinase</fullName>
        <ecNumber evidence="2">2.7.13.3</ecNumber>
    </recommendedName>
</protein>
<evidence type="ECO:0000313" key="8">
    <source>
        <dbReference type="EMBL" id="MBB5985420.1"/>
    </source>
</evidence>
<evidence type="ECO:0000259" key="5">
    <source>
        <dbReference type="PROSITE" id="PS50109"/>
    </source>
</evidence>
<dbReference type="PANTHER" id="PTHR43065:SF42">
    <property type="entry name" value="TWO-COMPONENT SENSOR PPRA"/>
    <property type="match status" value="1"/>
</dbReference>
<dbReference type="InterPro" id="IPR003661">
    <property type="entry name" value="HisK_dim/P_dom"/>
</dbReference>
<dbReference type="CDD" id="cd00082">
    <property type="entry name" value="HisKA"/>
    <property type="match status" value="1"/>
</dbReference>
<dbReference type="RefSeq" id="WP_184151789.1">
    <property type="nucleotide sequence ID" value="NZ_JACHKA010000001.1"/>
</dbReference>
<dbReference type="EMBL" id="JACHKA010000001">
    <property type="protein sequence ID" value="MBB5985420.1"/>
    <property type="molecule type" value="Genomic_DNA"/>
</dbReference>
<dbReference type="InterPro" id="IPR003594">
    <property type="entry name" value="HATPase_dom"/>
</dbReference>
<feature type="domain" description="PAC" evidence="7">
    <location>
        <begin position="199"/>
        <end position="250"/>
    </location>
</feature>
<dbReference type="PROSITE" id="PS50113">
    <property type="entry name" value="PAC"/>
    <property type="match status" value="2"/>
</dbReference>
<proteinExistence type="predicted"/>
<dbReference type="Pfam" id="PF08447">
    <property type="entry name" value="PAS_3"/>
    <property type="match status" value="1"/>
</dbReference>
<dbReference type="Proteomes" id="UP001138540">
    <property type="component" value="Unassembled WGS sequence"/>
</dbReference>
<dbReference type="PROSITE" id="PS50109">
    <property type="entry name" value="HIS_KIN"/>
    <property type="match status" value="1"/>
</dbReference>
<dbReference type="CDD" id="cd00130">
    <property type="entry name" value="PAS"/>
    <property type="match status" value="1"/>
</dbReference>
<dbReference type="InterPro" id="IPR011006">
    <property type="entry name" value="CheY-like_superfamily"/>
</dbReference>
<dbReference type="InterPro" id="IPR036097">
    <property type="entry name" value="HisK_dim/P_sf"/>
</dbReference>
<evidence type="ECO:0000259" key="6">
    <source>
        <dbReference type="PROSITE" id="PS50110"/>
    </source>
</evidence>
<evidence type="ECO:0000256" key="2">
    <source>
        <dbReference type="ARBA" id="ARBA00012438"/>
    </source>
</evidence>
<gene>
    <name evidence="8" type="ORF">HNP60_001394</name>
</gene>
<dbReference type="PRINTS" id="PR00344">
    <property type="entry name" value="BCTRLSENSOR"/>
</dbReference>
<dbReference type="Gene3D" id="3.30.565.10">
    <property type="entry name" value="Histidine kinase-like ATPase, C-terminal domain"/>
    <property type="match status" value="1"/>
</dbReference>
<dbReference type="InterPro" id="IPR013655">
    <property type="entry name" value="PAS_fold_3"/>
</dbReference>
<dbReference type="InterPro" id="IPR036890">
    <property type="entry name" value="HATPase_C_sf"/>
</dbReference>
<dbReference type="Gene3D" id="1.10.287.130">
    <property type="match status" value="1"/>
</dbReference>
<dbReference type="SMART" id="SM00448">
    <property type="entry name" value="REC"/>
    <property type="match status" value="1"/>
</dbReference>
<dbReference type="Pfam" id="PF02518">
    <property type="entry name" value="HATPase_c"/>
    <property type="match status" value="1"/>
</dbReference>
<evidence type="ECO:0000259" key="7">
    <source>
        <dbReference type="PROSITE" id="PS50113"/>
    </source>
</evidence>
<evidence type="ECO:0000256" key="4">
    <source>
        <dbReference type="PROSITE-ProRule" id="PRU00169"/>
    </source>
</evidence>
<dbReference type="InterPro" id="IPR035965">
    <property type="entry name" value="PAS-like_dom_sf"/>
</dbReference>
<keyword evidence="9" id="KW-1185">Reference proteome</keyword>
<feature type="domain" description="PAC" evidence="7">
    <location>
        <begin position="81"/>
        <end position="133"/>
    </location>
</feature>
<accession>A0ABR6NDR4</accession>
<dbReference type="SUPFAM" id="SSF55785">
    <property type="entry name" value="PYP-like sensor domain (PAS domain)"/>
    <property type="match status" value="2"/>
</dbReference>
<dbReference type="Gene3D" id="2.10.70.100">
    <property type="match status" value="1"/>
</dbReference>
<dbReference type="SMART" id="SM00388">
    <property type="entry name" value="HisKA"/>
    <property type="match status" value="1"/>
</dbReference>
<dbReference type="Pfam" id="PF00072">
    <property type="entry name" value="Response_reg"/>
    <property type="match status" value="1"/>
</dbReference>
<reference evidence="8 9" key="1">
    <citation type="submission" date="2020-08" db="EMBL/GenBank/DDBJ databases">
        <title>Exploring microbial biodiversity for novel pathways involved in the catabolism of aromatic compounds derived from lignin.</title>
        <authorList>
            <person name="Elkins J."/>
        </authorList>
    </citation>
    <scope>NUCLEOTIDE SEQUENCE [LARGE SCALE GENOMIC DNA]</scope>
    <source>
        <strain evidence="8 9">B1D3A</strain>
    </source>
</reference>
<dbReference type="InterPro" id="IPR000014">
    <property type="entry name" value="PAS"/>
</dbReference>
<dbReference type="Gene3D" id="3.40.50.2300">
    <property type="match status" value="1"/>
</dbReference>
<dbReference type="Gene3D" id="3.30.450.20">
    <property type="entry name" value="PAS domain"/>
    <property type="match status" value="2"/>
</dbReference>
<dbReference type="InterPro" id="IPR001789">
    <property type="entry name" value="Sig_transdc_resp-reg_receiver"/>
</dbReference>
<comment type="caution">
    <text evidence="8">The sequence shown here is derived from an EMBL/GenBank/DDBJ whole genome shotgun (WGS) entry which is preliminary data.</text>
</comment>
<dbReference type="SUPFAM" id="SSF55874">
    <property type="entry name" value="ATPase domain of HSP90 chaperone/DNA topoisomerase II/histidine kinase"/>
    <property type="match status" value="1"/>
</dbReference>
<feature type="modified residue" description="4-aspartylphosphate" evidence="4">
    <location>
        <position position="581"/>
    </location>
</feature>
<feature type="domain" description="Histidine kinase" evidence="5">
    <location>
        <begin position="288"/>
        <end position="508"/>
    </location>
</feature>
<organism evidence="8 9">
    <name type="scientific">Sphingobium lignivorans</name>
    <dbReference type="NCBI Taxonomy" id="2735886"/>
    <lineage>
        <taxon>Bacteria</taxon>
        <taxon>Pseudomonadati</taxon>
        <taxon>Pseudomonadota</taxon>
        <taxon>Alphaproteobacteria</taxon>
        <taxon>Sphingomonadales</taxon>
        <taxon>Sphingomonadaceae</taxon>
        <taxon>Sphingobium</taxon>
    </lineage>
</organism>
<dbReference type="SUPFAM" id="SSF47384">
    <property type="entry name" value="Homodimeric domain of signal transducing histidine kinase"/>
    <property type="match status" value="1"/>
</dbReference>
<dbReference type="InterPro" id="IPR001610">
    <property type="entry name" value="PAC"/>
</dbReference>
<dbReference type="PROSITE" id="PS50110">
    <property type="entry name" value="RESPONSE_REGULATORY"/>
    <property type="match status" value="1"/>
</dbReference>
<dbReference type="InterPro" id="IPR000700">
    <property type="entry name" value="PAS-assoc_C"/>
</dbReference>
<sequence length="644" mass="69464">MLGFEQTQLTLAAMGASGSWAWNIGENSLDVDERFAALYGLDAGEALTGLPAEAFFKAIHPADRARIKIAVAGMMAGAELFSKEFRIVTPGGTTLWMHGRGQCELDDYDQPRRFIGLLVDVTERKRAEERLRIAQTAGGVGTFEFVDGHATAAVSAEFCRLLGLHPASVLPVQTINAVLAPGAQPILPDARSSHVPETLDAEFEIIRNDDGQRRWIARRGEILPEGSGYRLIGVIYDVTKSRAMESALRDLNETLEERVHQEVVERQQTEEALRQAQKLEAIGQLTGGVAHDFNNLLMAISSSLALLSKRLPDDPSLTRLIDNALQGAERGAALTQRMLAFARRQDLSPEQIAVPELLAGMRELAQRTLGPSWPLDFRWSEDLPAVLADPNQLEMALINLLVNARDAVPRGGPISIHADLTTVEAGELTDLAPGRYVRISVIDRGSGMDAETLARATEPFFTTKGVGKGTGLGLSMIHGLARQLEGTFTLQSAIGQGTSATLWLPESRHATPSPGAAPAQPSPPVARHNLNILAVDDDSLILMNTAAFLEDLGHCVWEAASGADALQIIRATPDLDLLITDHAMPNMTGVQLAEQAVSERPGLPVILATGYGEVPTDSMLRVVKLGKPFSQAELEDAINRAMSE</sequence>
<dbReference type="NCBIfam" id="TIGR00229">
    <property type="entry name" value="sensory_box"/>
    <property type="match status" value="1"/>
</dbReference>
<feature type="domain" description="Response regulatory" evidence="6">
    <location>
        <begin position="531"/>
        <end position="642"/>
    </location>
</feature>
<dbReference type="PANTHER" id="PTHR43065">
    <property type="entry name" value="SENSOR HISTIDINE KINASE"/>
    <property type="match status" value="1"/>
</dbReference>
<comment type="catalytic activity">
    <reaction evidence="1">
        <text>ATP + protein L-histidine = ADP + protein N-phospho-L-histidine.</text>
        <dbReference type="EC" id="2.7.13.3"/>
    </reaction>
</comment>
<dbReference type="Pfam" id="PF00512">
    <property type="entry name" value="HisKA"/>
    <property type="match status" value="1"/>
</dbReference>